<comment type="caution">
    <text evidence="3">The sequence shown here is derived from an EMBL/GenBank/DDBJ whole genome shotgun (WGS) entry which is preliminary data.</text>
</comment>
<evidence type="ECO:0000313" key="4">
    <source>
        <dbReference type="Proteomes" id="UP000308133"/>
    </source>
</evidence>
<evidence type="ECO:0000256" key="2">
    <source>
        <dbReference type="SAM" id="SignalP"/>
    </source>
</evidence>
<dbReference type="Proteomes" id="UP000308133">
    <property type="component" value="Unassembled WGS sequence"/>
</dbReference>
<feature type="region of interest" description="Disordered" evidence="1">
    <location>
        <begin position="159"/>
        <end position="192"/>
    </location>
</feature>
<dbReference type="AlphaFoldDB" id="A0A4U7AVK6"/>
<keyword evidence="2" id="KW-0732">Signal</keyword>
<reference evidence="3 4" key="1">
    <citation type="submission" date="2018-02" db="EMBL/GenBank/DDBJ databases">
        <title>Draft genome sequences of Elsinoe sp., causing black scab on jojoba.</title>
        <authorList>
            <person name="Stodart B."/>
            <person name="Jeffress S."/>
            <person name="Ash G."/>
            <person name="Arun Chinnappa K."/>
        </authorList>
    </citation>
    <scope>NUCLEOTIDE SEQUENCE [LARGE SCALE GENOMIC DNA]</scope>
    <source>
        <strain evidence="3 4">Hillstone_2</strain>
    </source>
</reference>
<evidence type="ECO:0000313" key="3">
    <source>
        <dbReference type="EMBL" id="TKX21215.1"/>
    </source>
</evidence>
<evidence type="ECO:0000256" key="1">
    <source>
        <dbReference type="SAM" id="MobiDB-lite"/>
    </source>
</evidence>
<feature type="signal peptide" evidence="2">
    <location>
        <begin position="1"/>
        <end position="19"/>
    </location>
</feature>
<protein>
    <submittedName>
        <fullName evidence="3">Uncharacterized protein</fullName>
    </submittedName>
</protein>
<organism evidence="3 4">
    <name type="scientific">Elsinoe australis</name>
    <dbReference type="NCBI Taxonomy" id="40998"/>
    <lineage>
        <taxon>Eukaryota</taxon>
        <taxon>Fungi</taxon>
        <taxon>Dikarya</taxon>
        <taxon>Ascomycota</taxon>
        <taxon>Pezizomycotina</taxon>
        <taxon>Dothideomycetes</taxon>
        <taxon>Dothideomycetidae</taxon>
        <taxon>Myriangiales</taxon>
        <taxon>Elsinoaceae</taxon>
        <taxon>Elsinoe</taxon>
    </lineage>
</organism>
<sequence length="528" mass="55390">MELLPLLTLLSLASSSAYAASTGASKAATCPQADVAYIKTAVKHPQFFCNFYNAFVRVNTPFSGLSEAKTTAACKCIIQNKVKTSSTFKKQPLTGITFPEGCNTADVATVQNEYADSSSFCSYYTNLASRSRKVISNLSIKRTNDACSCIVNAVAITSSTSSSSDSSTSTKSQATTTSTKTSTTTKTTTTTTTSPIPFCSSSAVQAFVSDVAAKNYCWNVLDVSTPTTTVTVSTTQTMTSITFDVKPTVETSFIPAKLVSTSVASASYLATASYAFCVPTQQTKRDAPAPTTSPSPAALSNEPWGYLKKACSCIPSLSSPPAVTSTTTATASPSTITSTVVLTNTILIPQTTYTETSIVTSVLNTYPYYTTTISTTFGPSPTLVTVTATNATLSASATATFVRRVNVYPQSNSLQQIAYCNCAGGIWSCGGSTMSPPTIPQNQDGKCSDAPAVCLDFCVRNTIAGTTTTGCKAMSVNTNGTTNGVGYNNKVTNYYDYYGSCSLYSTSGTLTTPGNCAYLSSNDWYDVL</sequence>
<gene>
    <name evidence="3" type="ORF">C1H76_6756</name>
</gene>
<accession>A0A4U7AVK6</accession>
<feature type="chain" id="PRO_5020566496" evidence="2">
    <location>
        <begin position="20"/>
        <end position="528"/>
    </location>
</feature>
<proteinExistence type="predicted"/>
<name>A0A4U7AVK6_9PEZI</name>
<dbReference type="EMBL" id="PTQR01000082">
    <property type="protein sequence ID" value="TKX21215.1"/>
    <property type="molecule type" value="Genomic_DNA"/>
</dbReference>